<protein>
    <recommendedName>
        <fullName evidence="4">DUF998 domain-containing protein</fullName>
    </recommendedName>
</protein>
<dbReference type="EMBL" id="JBFARM010000004">
    <property type="protein sequence ID" value="MEV4287060.1"/>
    <property type="molecule type" value="Genomic_DNA"/>
</dbReference>
<feature type="transmembrane region" description="Helical" evidence="1">
    <location>
        <begin position="83"/>
        <end position="104"/>
    </location>
</feature>
<keyword evidence="3" id="KW-1185">Reference proteome</keyword>
<dbReference type="RefSeq" id="WP_364449977.1">
    <property type="nucleotide sequence ID" value="NZ_JBFARM010000004.1"/>
</dbReference>
<sequence>MNRSALRTTVLVVAVVSCLPYLIFKVAWLAGSTIGITDAAGQALMNDPRHVVGNYITVAMDLLAIALAVVLGRPIAHRLPAWLLLVPAWGATGLLAPIVLGLPPGLLVQAVAGTATPVGSGDGLAGWVFVTIYGGFGVLGCCLAVLVLLHAMERWSRTFATGPPPAGRTVVAICAVPLLGYALALVVWAVTGPEGGGPAGFESPAQRTVLAVTGLLVAIGYVTPPARGFVGRFPGWAVVITWLGCGVATLSGPTFIALSHDGIVRVPLLVAAVASASAGLLYSIVLLWSAGRGARAVQPRPFTASA</sequence>
<proteinExistence type="predicted"/>
<evidence type="ECO:0000313" key="3">
    <source>
        <dbReference type="Proteomes" id="UP001552427"/>
    </source>
</evidence>
<keyword evidence="1" id="KW-1133">Transmembrane helix</keyword>
<evidence type="ECO:0000256" key="1">
    <source>
        <dbReference type="SAM" id="Phobius"/>
    </source>
</evidence>
<feature type="transmembrane region" description="Helical" evidence="1">
    <location>
        <begin position="268"/>
        <end position="290"/>
    </location>
</feature>
<keyword evidence="1" id="KW-0812">Transmembrane</keyword>
<accession>A0ABV3H3P0</accession>
<organism evidence="2 3">
    <name type="scientific">Nonomuraea bangladeshensis</name>
    <dbReference type="NCBI Taxonomy" id="404385"/>
    <lineage>
        <taxon>Bacteria</taxon>
        <taxon>Bacillati</taxon>
        <taxon>Actinomycetota</taxon>
        <taxon>Actinomycetes</taxon>
        <taxon>Streptosporangiales</taxon>
        <taxon>Streptosporangiaceae</taxon>
        <taxon>Nonomuraea</taxon>
    </lineage>
</organism>
<feature type="transmembrane region" description="Helical" evidence="1">
    <location>
        <begin position="235"/>
        <end position="256"/>
    </location>
</feature>
<reference evidence="2 3" key="1">
    <citation type="submission" date="2024-06" db="EMBL/GenBank/DDBJ databases">
        <title>The Natural Products Discovery Center: Release of the First 8490 Sequenced Strains for Exploring Actinobacteria Biosynthetic Diversity.</title>
        <authorList>
            <person name="Kalkreuter E."/>
            <person name="Kautsar S.A."/>
            <person name="Yang D."/>
            <person name="Bader C.D."/>
            <person name="Teijaro C.N."/>
            <person name="Fluegel L."/>
            <person name="Davis C.M."/>
            <person name="Simpson J.R."/>
            <person name="Lauterbach L."/>
            <person name="Steele A.D."/>
            <person name="Gui C."/>
            <person name="Meng S."/>
            <person name="Li G."/>
            <person name="Viehrig K."/>
            <person name="Ye F."/>
            <person name="Su P."/>
            <person name="Kiefer A.F."/>
            <person name="Nichols A."/>
            <person name="Cepeda A.J."/>
            <person name="Yan W."/>
            <person name="Fan B."/>
            <person name="Jiang Y."/>
            <person name="Adhikari A."/>
            <person name="Zheng C.-J."/>
            <person name="Schuster L."/>
            <person name="Cowan T.M."/>
            <person name="Smanski M.J."/>
            <person name="Chevrette M.G."/>
            <person name="De Carvalho L.P.S."/>
            <person name="Shen B."/>
        </authorList>
    </citation>
    <scope>NUCLEOTIDE SEQUENCE [LARGE SCALE GENOMIC DNA]</scope>
    <source>
        <strain evidence="2 3">NPDC049574</strain>
    </source>
</reference>
<evidence type="ECO:0008006" key="4">
    <source>
        <dbReference type="Google" id="ProtNLM"/>
    </source>
</evidence>
<feature type="transmembrane region" description="Helical" evidence="1">
    <location>
        <begin position="51"/>
        <end position="71"/>
    </location>
</feature>
<name>A0ABV3H3P0_9ACTN</name>
<keyword evidence="1" id="KW-0472">Membrane</keyword>
<feature type="transmembrane region" description="Helical" evidence="1">
    <location>
        <begin position="205"/>
        <end position="223"/>
    </location>
</feature>
<dbReference type="Proteomes" id="UP001552427">
    <property type="component" value="Unassembled WGS sequence"/>
</dbReference>
<feature type="transmembrane region" description="Helical" evidence="1">
    <location>
        <begin position="124"/>
        <end position="149"/>
    </location>
</feature>
<feature type="transmembrane region" description="Helical" evidence="1">
    <location>
        <begin position="170"/>
        <end position="190"/>
    </location>
</feature>
<dbReference type="PROSITE" id="PS51257">
    <property type="entry name" value="PROKAR_LIPOPROTEIN"/>
    <property type="match status" value="1"/>
</dbReference>
<gene>
    <name evidence="2" type="ORF">AB0K40_16270</name>
</gene>
<comment type="caution">
    <text evidence="2">The sequence shown here is derived from an EMBL/GenBank/DDBJ whole genome shotgun (WGS) entry which is preliminary data.</text>
</comment>
<feature type="transmembrane region" description="Helical" evidence="1">
    <location>
        <begin position="9"/>
        <end position="31"/>
    </location>
</feature>
<evidence type="ECO:0000313" key="2">
    <source>
        <dbReference type="EMBL" id="MEV4287060.1"/>
    </source>
</evidence>